<accession>A0ABQ5E6Q3</accession>
<dbReference type="PANTHER" id="PTHR48475">
    <property type="entry name" value="RIBONUCLEASE H"/>
    <property type="match status" value="1"/>
</dbReference>
<evidence type="ECO:0000259" key="1">
    <source>
        <dbReference type="Pfam" id="PF13456"/>
    </source>
</evidence>
<evidence type="ECO:0000313" key="3">
    <source>
        <dbReference type="Proteomes" id="UP001151760"/>
    </source>
</evidence>
<gene>
    <name evidence="2" type="ORF">Tco_0955259</name>
</gene>
<keyword evidence="3" id="KW-1185">Reference proteome</keyword>
<dbReference type="GO" id="GO:0003964">
    <property type="term" value="F:RNA-directed DNA polymerase activity"/>
    <property type="evidence" value="ECO:0007669"/>
    <property type="project" value="UniProtKB-KW"/>
</dbReference>
<keyword evidence="2" id="KW-0695">RNA-directed DNA polymerase</keyword>
<dbReference type="SUPFAM" id="SSF53098">
    <property type="entry name" value="Ribonuclease H-like"/>
    <property type="match status" value="2"/>
</dbReference>
<dbReference type="PANTHER" id="PTHR48475:SF2">
    <property type="entry name" value="RIBONUCLEASE H"/>
    <property type="match status" value="1"/>
</dbReference>
<dbReference type="InterPro" id="IPR036397">
    <property type="entry name" value="RNaseH_sf"/>
</dbReference>
<feature type="domain" description="RNase H type-1" evidence="1">
    <location>
        <begin position="23"/>
        <end position="132"/>
    </location>
</feature>
<keyword evidence="2" id="KW-0808">Transferase</keyword>
<comment type="caution">
    <text evidence="2">The sequence shown here is derived from an EMBL/GenBank/DDBJ whole genome shotgun (WGS) entry which is preliminary data.</text>
</comment>
<organism evidence="2 3">
    <name type="scientific">Tanacetum coccineum</name>
    <dbReference type="NCBI Taxonomy" id="301880"/>
    <lineage>
        <taxon>Eukaryota</taxon>
        <taxon>Viridiplantae</taxon>
        <taxon>Streptophyta</taxon>
        <taxon>Embryophyta</taxon>
        <taxon>Tracheophyta</taxon>
        <taxon>Spermatophyta</taxon>
        <taxon>Magnoliopsida</taxon>
        <taxon>eudicotyledons</taxon>
        <taxon>Gunneridae</taxon>
        <taxon>Pentapetalae</taxon>
        <taxon>asterids</taxon>
        <taxon>campanulids</taxon>
        <taxon>Asterales</taxon>
        <taxon>Asteraceae</taxon>
        <taxon>Asteroideae</taxon>
        <taxon>Anthemideae</taxon>
        <taxon>Anthemidinae</taxon>
        <taxon>Tanacetum</taxon>
    </lineage>
</organism>
<dbReference type="Proteomes" id="UP001151760">
    <property type="component" value="Unassembled WGS sequence"/>
</dbReference>
<dbReference type="CDD" id="cd09279">
    <property type="entry name" value="RNase_HI_like"/>
    <property type="match status" value="1"/>
</dbReference>
<name>A0ABQ5E6Q3_9ASTR</name>
<dbReference type="Gene3D" id="3.30.420.10">
    <property type="entry name" value="Ribonuclease H-like superfamily/Ribonuclease H"/>
    <property type="match status" value="2"/>
</dbReference>
<reference evidence="2" key="2">
    <citation type="submission" date="2022-01" db="EMBL/GenBank/DDBJ databases">
        <authorList>
            <person name="Yamashiro T."/>
            <person name="Shiraishi A."/>
            <person name="Satake H."/>
            <person name="Nakayama K."/>
        </authorList>
    </citation>
    <scope>NUCLEOTIDE SEQUENCE</scope>
</reference>
<reference evidence="2" key="1">
    <citation type="journal article" date="2022" name="Int. J. Mol. Sci.">
        <title>Draft Genome of Tanacetum Coccineum: Genomic Comparison of Closely Related Tanacetum-Family Plants.</title>
        <authorList>
            <person name="Yamashiro T."/>
            <person name="Shiraishi A."/>
            <person name="Nakayama K."/>
            <person name="Satake H."/>
        </authorList>
    </citation>
    <scope>NUCLEOTIDE SEQUENCE</scope>
</reference>
<proteinExistence type="predicted"/>
<sequence>TSAVETPPEPWTLFTDGSSCVDGSGASLILTNPEGAEFTYALWFQFTALNNEAKYEALIDGLRIAAHMGVRNIQVSVDSKLVANQFPGTYVSKEYNMIKYIEKVKRLVSGFAKFSISQIPCNKNKKADALSKIASTGFAHLSKQVLVEVLIEKSIQEKEVTTVVEEEGTTWMTLIVEYLKDGTLPGDRKEASKLRIKARQYELMEGILYRRSFLKPWLRTAVSSSKGCAAGILLADHAPGRKRYDTLFHEMDRSKIRGDNHKKSGEKVRMGQYLKHPQSNGLVERENRSLGEGIKARLGEGNKNWIEELPHVLWAHRTMIKSIHGDTPFSLTYGTESVIPAEIRMPTYRTAKVDTVHNDEELRLNLDLLEEKRERAAICEAKSKMKMTKYYNARVRGVAFRPEDFVYRSNDASHAAAGGKLGPKWEGPYEVTEMLGDGAYKLRTMDGANLPRTWNIANLEMLPLGRNTCMGEPHCH</sequence>
<dbReference type="Pfam" id="PF13456">
    <property type="entry name" value="RVT_3"/>
    <property type="match status" value="1"/>
</dbReference>
<dbReference type="InterPro" id="IPR012337">
    <property type="entry name" value="RNaseH-like_sf"/>
</dbReference>
<dbReference type="EMBL" id="BQNB010015994">
    <property type="protein sequence ID" value="GJT46544.1"/>
    <property type="molecule type" value="Genomic_DNA"/>
</dbReference>
<evidence type="ECO:0000313" key="2">
    <source>
        <dbReference type="EMBL" id="GJT46544.1"/>
    </source>
</evidence>
<keyword evidence="2" id="KW-0548">Nucleotidyltransferase</keyword>
<dbReference type="InterPro" id="IPR002156">
    <property type="entry name" value="RNaseH_domain"/>
</dbReference>
<protein>
    <submittedName>
        <fullName evidence="2">Reverse transcriptase domain-containing protein</fullName>
    </submittedName>
</protein>
<feature type="non-terminal residue" evidence="2">
    <location>
        <position position="1"/>
    </location>
</feature>